<keyword evidence="2" id="KW-1185">Reference proteome</keyword>
<accession>A0A834TEK1</accession>
<proteinExistence type="predicted"/>
<gene>
    <name evidence="1" type="ORF">G2W53_025274</name>
</gene>
<protein>
    <submittedName>
        <fullName evidence="1">Uncharacterized protein</fullName>
    </submittedName>
</protein>
<reference evidence="1" key="1">
    <citation type="submission" date="2020-09" db="EMBL/GenBank/DDBJ databases">
        <title>Genome-Enabled Discovery of Anthraquinone Biosynthesis in Senna tora.</title>
        <authorList>
            <person name="Kang S.-H."/>
            <person name="Pandey R.P."/>
            <person name="Lee C.-M."/>
            <person name="Sim J.-S."/>
            <person name="Jeong J.-T."/>
            <person name="Choi B.-S."/>
            <person name="Jung M."/>
            <person name="Ginzburg D."/>
            <person name="Zhao K."/>
            <person name="Won S.Y."/>
            <person name="Oh T.-J."/>
            <person name="Yu Y."/>
            <person name="Kim N.-H."/>
            <person name="Lee O.R."/>
            <person name="Lee T.-H."/>
            <person name="Bashyal P."/>
            <person name="Kim T.-S."/>
            <person name="Lee W.-H."/>
            <person name="Kawkins C."/>
            <person name="Kim C.-K."/>
            <person name="Kim J.S."/>
            <person name="Ahn B.O."/>
            <person name="Rhee S.Y."/>
            <person name="Sohng J.K."/>
        </authorList>
    </citation>
    <scope>NUCLEOTIDE SEQUENCE</scope>
    <source>
        <tissue evidence="1">Leaf</tissue>
    </source>
</reference>
<name>A0A834TEK1_9FABA</name>
<comment type="caution">
    <text evidence="1">The sequence shown here is derived from an EMBL/GenBank/DDBJ whole genome shotgun (WGS) entry which is preliminary data.</text>
</comment>
<dbReference type="EMBL" id="JAAIUW010000008">
    <property type="protein sequence ID" value="KAF7819819.1"/>
    <property type="molecule type" value="Genomic_DNA"/>
</dbReference>
<dbReference type="AlphaFoldDB" id="A0A834TEK1"/>
<organism evidence="1 2">
    <name type="scientific">Senna tora</name>
    <dbReference type="NCBI Taxonomy" id="362788"/>
    <lineage>
        <taxon>Eukaryota</taxon>
        <taxon>Viridiplantae</taxon>
        <taxon>Streptophyta</taxon>
        <taxon>Embryophyta</taxon>
        <taxon>Tracheophyta</taxon>
        <taxon>Spermatophyta</taxon>
        <taxon>Magnoliopsida</taxon>
        <taxon>eudicotyledons</taxon>
        <taxon>Gunneridae</taxon>
        <taxon>Pentapetalae</taxon>
        <taxon>rosids</taxon>
        <taxon>fabids</taxon>
        <taxon>Fabales</taxon>
        <taxon>Fabaceae</taxon>
        <taxon>Caesalpinioideae</taxon>
        <taxon>Cassia clade</taxon>
        <taxon>Senna</taxon>
    </lineage>
</organism>
<dbReference type="Proteomes" id="UP000634136">
    <property type="component" value="Unassembled WGS sequence"/>
</dbReference>
<evidence type="ECO:0000313" key="1">
    <source>
        <dbReference type="EMBL" id="KAF7819819.1"/>
    </source>
</evidence>
<sequence>MRIKEENLAKRESENVVVA</sequence>
<evidence type="ECO:0000313" key="2">
    <source>
        <dbReference type="Proteomes" id="UP000634136"/>
    </source>
</evidence>